<evidence type="ECO:0000313" key="6">
    <source>
        <dbReference type="Proteomes" id="UP000198287"/>
    </source>
</evidence>
<dbReference type="OrthoDB" id="2014825at2759"/>
<dbReference type="GO" id="GO:0006487">
    <property type="term" value="P:protein N-linked glycosylation"/>
    <property type="evidence" value="ECO:0007669"/>
    <property type="project" value="TreeGrafter"/>
</dbReference>
<keyword evidence="2 3" id="KW-0808">Transferase</keyword>
<reference evidence="5 6" key="1">
    <citation type="submission" date="2015-12" db="EMBL/GenBank/DDBJ databases">
        <title>The genome of Folsomia candida.</title>
        <authorList>
            <person name="Faddeeva A."/>
            <person name="Derks M.F."/>
            <person name="Anvar Y."/>
            <person name="Smit S."/>
            <person name="Van Straalen N."/>
            <person name="Roelofs D."/>
        </authorList>
    </citation>
    <scope>NUCLEOTIDE SEQUENCE [LARGE SCALE GENOMIC DNA]</scope>
    <source>
        <strain evidence="5 6">VU population</strain>
        <tissue evidence="5">Whole body</tissue>
    </source>
</reference>
<evidence type="ECO:0000259" key="4">
    <source>
        <dbReference type="PROSITE" id="PS51659"/>
    </source>
</evidence>
<gene>
    <name evidence="5" type="ORF">Fcan01_00781</name>
</gene>
<organism evidence="5 6">
    <name type="scientific">Folsomia candida</name>
    <name type="common">Springtail</name>
    <dbReference type="NCBI Taxonomy" id="158441"/>
    <lineage>
        <taxon>Eukaryota</taxon>
        <taxon>Metazoa</taxon>
        <taxon>Ecdysozoa</taxon>
        <taxon>Arthropoda</taxon>
        <taxon>Hexapoda</taxon>
        <taxon>Collembola</taxon>
        <taxon>Entomobryomorpha</taxon>
        <taxon>Isotomoidea</taxon>
        <taxon>Isotomidae</taxon>
        <taxon>Proisotominae</taxon>
        <taxon>Folsomia</taxon>
    </lineage>
</organism>
<comment type="caution">
    <text evidence="3">Lacks conserved residue(s) required for the propagation of feature annotation.</text>
</comment>
<dbReference type="PANTHER" id="PTHR13132:SF29">
    <property type="entry name" value="ALPHA-(1,6)-FUCOSYLTRANSFERASE"/>
    <property type="match status" value="1"/>
</dbReference>
<accession>A0A226F775</accession>
<keyword evidence="6" id="KW-1185">Reference proteome</keyword>
<keyword evidence="1 3" id="KW-0328">Glycosyltransferase</keyword>
<dbReference type="PROSITE" id="PS51659">
    <property type="entry name" value="GT23"/>
    <property type="match status" value="1"/>
</dbReference>
<dbReference type="InterPro" id="IPR045573">
    <property type="entry name" value="Fut8_N_cat"/>
</dbReference>
<name>A0A226F775_FOLCA</name>
<evidence type="ECO:0000313" key="5">
    <source>
        <dbReference type="EMBL" id="OXA64716.1"/>
    </source>
</evidence>
<evidence type="ECO:0000256" key="3">
    <source>
        <dbReference type="PROSITE-ProRule" id="PRU00992"/>
    </source>
</evidence>
<proteinExistence type="inferred from homology"/>
<dbReference type="AlphaFoldDB" id="A0A226F775"/>
<dbReference type="InterPro" id="IPR027350">
    <property type="entry name" value="GT23_dom"/>
</dbReference>
<dbReference type="EMBL" id="LNIX01000001">
    <property type="protein sequence ID" value="OXA64716.1"/>
    <property type="molecule type" value="Genomic_DNA"/>
</dbReference>
<evidence type="ECO:0000256" key="1">
    <source>
        <dbReference type="ARBA" id="ARBA00022676"/>
    </source>
</evidence>
<feature type="domain" description="GT23" evidence="4">
    <location>
        <begin position="1"/>
        <end position="130"/>
    </location>
</feature>
<sequence length="164" mass="18786">MRFGLCASEELNGFLLSEYMAQAEKYFKKIEVLGQKPIPRVVYISSDNTSVINEARSLYPTWKVLGFHSSLSESFSKRKFGLSEIARDILLLTECEYVVCGLSSNLCRLIFETQTYKKFNQDPPHLMSLDGQYEYALHGHRIPRDFRTLGKIGDHETALFCGFP</sequence>
<protein>
    <submittedName>
        <fullName evidence="5">Alpha-(1,6)-fucosyltransferase</fullName>
    </submittedName>
</protein>
<dbReference type="Pfam" id="PF19745">
    <property type="entry name" value="FUT8_N_cat"/>
    <property type="match status" value="1"/>
</dbReference>
<dbReference type="Proteomes" id="UP000198287">
    <property type="component" value="Unassembled WGS sequence"/>
</dbReference>
<dbReference type="Gene3D" id="3.40.50.11350">
    <property type="match status" value="1"/>
</dbReference>
<dbReference type="GO" id="GO:0046921">
    <property type="term" value="F:alpha-(1-&gt;6)-fucosyltransferase activity"/>
    <property type="evidence" value="ECO:0007669"/>
    <property type="project" value="TreeGrafter"/>
</dbReference>
<comment type="similarity">
    <text evidence="3">Belongs to the glycosyltransferase 23 family.</text>
</comment>
<comment type="caution">
    <text evidence="5">The sequence shown here is derived from an EMBL/GenBank/DDBJ whole genome shotgun (WGS) entry which is preliminary data.</text>
</comment>
<evidence type="ECO:0000256" key="2">
    <source>
        <dbReference type="ARBA" id="ARBA00022679"/>
    </source>
</evidence>
<dbReference type="PANTHER" id="PTHR13132">
    <property type="entry name" value="ALPHA- 1,6 -FUCOSYLTRANSFERASE"/>
    <property type="match status" value="1"/>
</dbReference>